<keyword evidence="1" id="KW-1133">Transmembrane helix</keyword>
<feature type="transmembrane region" description="Helical" evidence="1">
    <location>
        <begin position="6"/>
        <end position="26"/>
    </location>
</feature>
<dbReference type="OrthoDB" id="8601734at2"/>
<dbReference type="Proteomes" id="UP000254055">
    <property type="component" value="Unassembled WGS sequence"/>
</dbReference>
<keyword evidence="1" id="KW-0812">Transmembrane</keyword>
<evidence type="ECO:0000256" key="1">
    <source>
        <dbReference type="SAM" id="Phobius"/>
    </source>
</evidence>
<name>A0A378WG56_9NEIS</name>
<dbReference type="RefSeq" id="WP_115133670.1">
    <property type="nucleotide sequence ID" value="NZ_UGRS01000001.1"/>
</dbReference>
<protein>
    <submittedName>
        <fullName evidence="2">Uncharacterized protein</fullName>
    </submittedName>
</protein>
<organism evidence="2 3">
    <name type="scientific">Neisseria zoodegmatis</name>
    <dbReference type="NCBI Taxonomy" id="326523"/>
    <lineage>
        <taxon>Bacteria</taxon>
        <taxon>Pseudomonadati</taxon>
        <taxon>Pseudomonadota</taxon>
        <taxon>Betaproteobacteria</taxon>
        <taxon>Neisseriales</taxon>
        <taxon>Neisseriaceae</taxon>
        <taxon>Neisseria</taxon>
    </lineage>
</organism>
<keyword evidence="1" id="KW-0472">Membrane</keyword>
<evidence type="ECO:0000313" key="2">
    <source>
        <dbReference type="EMBL" id="SUA36446.1"/>
    </source>
</evidence>
<dbReference type="AlphaFoldDB" id="A0A378WG56"/>
<evidence type="ECO:0000313" key="3">
    <source>
        <dbReference type="Proteomes" id="UP000254055"/>
    </source>
</evidence>
<reference evidence="2 3" key="1">
    <citation type="submission" date="2018-06" db="EMBL/GenBank/DDBJ databases">
        <authorList>
            <consortium name="Pathogen Informatics"/>
            <person name="Doyle S."/>
        </authorList>
    </citation>
    <scope>NUCLEOTIDE SEQUENCE [LARGE SCALE GENOMIC DNA]</scope>
    <source>
        <strain evidence="2 3">NCTC12229</strain>
    </source>
</reference>
<gene>
    <name evidence="2" type="ORF">NCTC12229_00861</name>
</gene>
<proteinExistence type="predicted"/>
<dbReference type="EMBL" id="UGRS01000001">
    <property type="protein sequence ID" value="SUA36446.1"/>
    <property type="molecule type" value="Genomic_DNA"/>
</dbReference>
<sequence length="166" mass="18657">MIWEWIATLFAGLGAAGIVLGLKLIFKKMPKWAVPASAGLGMILFQVYSEYTWYNHTRSLLPAGTEVVAEIPDTAFYKPWSYIKPQVLKFVAVDTAKTLPVNGDNRIIQANLYFFERRMSANTWPVLIDCDKKLQANVKNTENGIPQPDSWNKTPYTENIAAAVCK</sequence>
<accession>A0A378WG56</accession>